<feature type="transmembrane region" description="Helical" evidence="2">
    <location>
        <begin position="89"/>
        <end position="115"/>
    </location>
</feature>
<keyword evidence="2" id="KW-0472">Membrane</keyword>
<sequence length="188" mass="21056">MKTLTFLLSTVIELYTMILLLRIWMQCARVDFYNPLSQFIVKVTQPVVGPLRRVIPAMGPIDSASLLVAFLLCVLKAIVLFMVVTFQPIIWIAAVLILLKTIGLLIFWVLLAMAIMSWVSQGRSPVEFVLMQLADPLLRPIRRLLPSMGGIDFSPMILVLLLYVLNMGIAEVLQSTGDMLLPGLWMAL</sequence>
<evidence type="ECO:0000313" key="4">
    <source>
        <dbReference type="Proteomes" id="UP000682928"/>
    </source>
</evidence>
<evidence type="ECO:0000313" key="3">
    <source>
        <dbReference type="EMBL" id="BCU57051.1"/>
    </source>
</evidence>
<reference evidence="3" key="1">
    <citation type="submission" date="2021-04" db="EMBL/GenBank/DDBJ databases">
        <title>Difference and commonality of drug resistance evolution in various bacteria. and drug sensitivity profiles.</title>
        <authorList>
            <person name="Maeda T."/>
            <person name="Shibai A."/>
            <person name="Kawada K."/>
            <person name="Kotani H."/>
            <person name="Tarusawa Y."/>
            <person name="Tanabe K."/>
            <person name="Furusawa C."/>
        </authorList>
    </citation>
    <scope>NUCLEOTIDE SEQUENCE</scope>
    <source>
        <strain evidence="3">JCM 8580</strain>
    </source>
</reference>
<dbReference type="Proteomes" id="UP000682928">
    <property type="component" value="Chromosome"/>
</dbReference>
<dbReference type="InterPro" id="IPR003425">
    <property type="entry name" value="CCB3/YggT"/>
</dbReference>
<accession>A0AA86ITH8</accession>
<proteinExistence type="inferred from homology"/>
<evidence type="ECO:0000256" key="2">
    <source>
        <dbReference type="SAM" id="Phobius"/>
    </source>
</evidence>
<evidence type="ECO:0008006" key="5">
    <source>
        <dbReference type="Google" id="ProtNLM"/>
    </source>
</evidence>
<feature type="transmembrane region" description="Helical" evidence="2">
    <location>
        <begin position="144"/>
        <end position="165"/>
    </location>
</feature>
<keyword evidence="2" id="KW-1133">Transmembrane helix</keyword>
<dbReference type="RefSeq" id="WP_088220759.1">
    <property type="nucleotide sequence ID" value="NZ_AP024590.1"/>
</dbReference>
<organism evidence="3 4">
    <name type="scientific">Enterobacter kobei</name>
    <dbReference type="NCBI Taxonomy" id="208224"/>
    <lineage>
        <taxon>Bacteria</taxon>
        <taxon>Pseudomonadati</taxon>
        <taxon>Pseudomonadota</taxon>
        <taxon>Gammaproteobacteria</taxon>
        <taxon>Enterobacterales</taxon>
        <taxon>Enterobacteriaceae</taxon>
        <taxon>Enterobacter</taxon>
        <taxon>Enterobacter cloacae complex</taxon>
    </lineage>
</organism>
<gene>
    <name evidence="3" type="ORF">ENKO_36450</name>
</gene>
<dbReference type="PANTHER" id="PTHR33219:SF14">
    <property type="entry name" value="PROTEIN COFACTOR ASSEMBLY OF COMPLEX C SUBUNIT B CCB3, CHLOROPLASTIC-RELATED"/>
    <property type="match status" value="1"/>
</dbReference>
<dbReference type="GO" id="GO:0016020">
    <property type="term" value="C:membrane"/>
    <property type="evidence" value="ECO:0007669"/>
    <property type="project" value="InterPro"/>
</dbReference>
<keyword evidence="2" id="KW-0812">Transmembrane</keyword>
<feature type="transmembrane region" description="Helical" evidence="2">
    <location>
        <begin position="61"/>
        <end position="83"/>
    </location>
</feature>
<feature type="transmembrane region" description="Helical" evidence="2">
    <location>
        <begin position="6"/>
        <end position="25"/>
    </location>
</feature>
<dbReference type="AlphaFoldDB" id="A0AA86ITH8"/>
<dbReference type="Pfam" id="PF02325">
    <property type="entry name" value="CCB3_YggT"/>
    <property type="match status" value="2"/>
</dbReference>
<dbReference type="PANTHER" id="PTHR33219">
    <property type="entry name" value="YLMG HOMOLOG PROTEIN 2, CHLOROPLASTIC"/>
    <property type="match status" value="1"/>
</dbReference>
<evidence type="ECO:0000256" key="1">
    <source>
        <dbReference type="ARBA" id="ARBA00010894"/>
    </source>
</evidence>
<dbReference type="EMBL" id="AP024590">
    <property type="protein sequence ID" value="BCU57051.1"/>
    <property type="molecule type" value="Genomic_DNA"/>
</dbReference>
<name>A0AA86ITH8_9ENTR</name>
<protein>
    <recommendedName>
        <fullName evidence="5">YggT family protein</fullName>
    </recommendedName>
</protein>
<comment type="similarity">
    <text evidence="1">Belongs to the YggT family.</text>
</comment>